<keyword evidence="6" id="KW-1185">Reference proteome</keyword>
<name>A0A448YRG9_BRENA</name>
<dbReference type="InParanoid" id="A0A448YRG9"/>
<dbReference type="AlphaFoldDB" id="A0A448YRG9"/>
<dbReference type="EMBL" id="CAACVR010000045">
    <property type="protein sequence ID" value="VEU23495.1"/>
    <property type="molecule type" value="Genomic_DNA"/>
</dbReference>
<dbReference type="Proteomes" id="UP000290900">
    <property type="component" value="Unassembled WGS sequence"/>
</dbReference>
<dbReference type="InterPro" id="IPR025784">
    <property type="entry name" value="EFM7"/>
</dbReference>
<dbReference type="Gene3D" id="3.40.50.150">
    <property type="entry name" value="Vaccinia Virus protein VP39"/>
    <property type="match status" value="1"/>
</dbReference>
<dbReference type="PANTHER" id="PTHR14614">
    <property type="entry name" value="HEPATOCELLULAR CARCINOMA-ASSOCIATED ANTIGEN"/>
    <property type="match status" value="1"/>
</dbReference>
<dbReference type="PANTHER" id="PTHR14614:SF10">
    <property type="entry name" value="PROTEIN N-TERMINAL AND LYSINE N-METHYLTRANSFERASE EFM7"/>
    <property type="match status" value="1"/>
</dbReference>
<evidence type="ECO:0000313" key="5">
    <source>
        <dbReference type="EMBL" id="VEU23495.1"/>
    </source>
</evidence>
<dbReference type="PROSITE" id="PS51560">
    <property type="entry name" value="SAM_MT_NNT1"/>
    <property type="match status" value="1"/>
</dbReference>
<dbReference type="CDD" id="cd02440">
    <property type="entry name" value="AdoMet_MTases"/>
    <property type="match status" value="1"/>
</dbReference>
<keyword evidence="1" id="KW-0963">Cytoplasm</keyword>
<dbReference type="InterPro" id="IPR029063">
    <property type="entry name" value="SAM-dependent_MTases_sf"/>
</dbReference>
<dbReference type="SUPFAM" id="SSF53335">
    <property type="entry name" value="S-adenosyl-L-methionine-dependent methyltransferases"/>
    <property type="match status" value="1"/>
</dbReference>
<dbReference type="GO" id="GO:0005737">
    <property type="term" value="C:cytoplasm"/>
    <property type="evidence" value="ECO:0007669"/>
    <property type="project" value="TreeGrafter"/>
</dbReference>
<protein>
    <submittedName>
        <fullName evidence="5">DEKNAAC104567</fullName>
    </submittedName>
</protein>
<evidence type="ECO:0000256" key="2">
    <source>
        <dbReference type="ARBA" id="ARBA00022603"/>
    </source>
</evidence>
<dbReference type="STRING" id="13370.A0A448YRG9"/>
<keyword evidence="4" id="KW-0949">S-adenosyl-L-methionine</keyword>
<keyword evidence="3" id="KW-0808">Transferase</keyword>
<dbReference type="Pfam" id="PF10294">
    <property type="entry name" value="Methyltransf_16"/>
    <property type="match status" value="1"/>
</dbReference>
<dbReference type="GO" id="GO:0032259">
    <property type="term" value="P:methylation"/>
    <property type="evidence" value="ECO:0007669"/>
    <property type="project" value="UniProtKB-KW"/>
</dbReference>
<evidence type="ECO:0000256" key="3">
    <source>
        <dbReference type="ARBA" id="ARBA00022679"/>
    </source>
</evidence>
<evidence type="ECO:0000256" key="4">
    <source>
        <dbReference type="ARBA" id="ARBA00022691"/>
    </source>
</evidence>
<accession>A0A448YRG9</accession>
<keyword evidence="2" id="KW-0489">Methyltransferase</keyword>
<dbReference type="GO" id="GO:0008757">
    <property type="term" value="F:S-adenosylmethionine-dependent methyltransferase activity"/>
    <property type="evidence" value="ECO:0007669"/>
    <property type="project" value="UniProtKB-ARBA"/>
</dbReference>
<evidence type="ECO:0000313" key="6">
    <source>
        <dbReference type="Proteomes" id="UP000290900"/>
    </source>
</evidence>
<sequence length="256" mass="28453">MSREEDGDLIPTGMFVEPESFKLPQPEATEVTYQTIGGKSIYVNLVGSSPLYGHILTNACMFVANYLEENAASLVRGKTVLEFGSGGALPSLLCAEFGATMVVATDYPDADLISNIEANIEENSLTANCKTVGFIWGNDTTGITHLLEGSGQSTFDVIILSDVIFNHTEHYKLLKSCKELVTPGTGKILVTFSPHRPRLLKEDLDFFAKSQEDPYEFEPEFVEMKHYSPLFKDDKDESTKELRSRVYFYVLHTPEA</sequence>
<reference evidence="5 6" key="1">
    <citation type="submission" date="2018-12" db="EMBL/GenBank/DDBJ databases">
        <authorList>
            <person name="Tiukova I."/>
            <person name="Dainat J."/>
        </authorList>
    </citation>
    <scope>NUCLEOTIDE SEQUENCE [LARGE SCALE GENOMIC DNA]</scope>
</reference>
<organism evidence="5 6">
    <name type="scientific">Brettanomyces naardenensis</name>
    <name type="common">Yeast</name>
    <dbReference type="NCBI Taxonomy" id="13370"/>
    <lineage>
        <taxon>Eukaryota</taxon>
        <taxon>Fungi</taxon>
        <taxon>Dikarya</taxon>
        <taxon>Ascomycota</taxon>
        <taxon>Saccharomycotina</taxon>
        <taxon>Pichiomycetes</taxon>
        <taxon>Pichiales</taxon>
        <taxon>Pichiaceae</taxon>
        <taxon>Brettanomyces</taxon>
    </lineage>
</organism>
<gene>
    <name evidence="5" type="ORF">BRENAR_LOCUS4225</name>
</gene>
<dbReference type="InterPro" id="IPR019410">
    <property type="entry name" value="Methyltransf_16"/>
</dbReference>
<dbReference type="OrthoDB" id="46564at2759"/>
<evidence type="ECO:0000256" key="1">
    <source>
        <dbReference type="ARBA" id="ARBA00022490"/>
    </source>
</evidence>
<proteinExistence type="predicted"/>